<dbReference type="Pfam" id="PF01980">
    <property type="entry name" value="TrmO_N"/>
    <property type="match status" value="1"/>
</dbReference>
<reference evidence="5" key="1">
    <citation type="submission" date="2022-01" db="EMBL/GenBank/DDBJ databases">
        <title>Draft genome of Methanogenium marinum DSM 15558.</title>
        <authorList>
            <person name="Chen S.-C."/>
            <person name="You Y.-T."/>
        </authorList>
    </citation>
    <scope>NUCLEOTIDE SEQUENCE</scope>
    <source>
        <strain evidence="5">DSM 15558</strain>
    </source>
</reference>
<evidence type="ECO:0000256" key="3">
    <source>
        <dbReference type="SAM" id="MobiDB-lite"/>
    </source>
</evidence>
<evidence type="ECO:0000259" key="4">
    <source>
        <dbReference type="PROSITE" id="PS51668"/>
    </source>
</evidence>
<dbReference type="PANTHER" id="PTHR12818">
    <property type="entry name" value="TRNA (ADENINE(37)-N6)-METHYLTRANSFERASE"/>
    <property type="match status" value="1"/>
</dbReference>
<dbReference type="InterPro" id="IPR040372">
    <property type="entry name" value="YaeB-like"/>
</dbReference>
<accession>A0A9Q4PW48</accession>
<keyword evidence="6" id="KW-1185">Reference proteome</keyword>
<protein>
    <submittedName>
        <fullName evidence="5">tRNA (N6-threonylcarbamoyladenosine(37)-N6)-methyltransferase TrmO</fullName>
    </submittedName>
</protein>
<dbReference type="InterPro" id="IPR036413">
    <property type="entry name" value="YaeB-like_sf"/>
</dbReference>
<feature type="region of interest" description="Disordered" evidence="3">
    <location>
        <begin position="1"/>
        <end position="27"/>
    </location>
</feature>
<evidence type="ECO:0000256" key="2">
    <source>
        <dbReference type="ARBA" id="ARBA00033753"/>
    </source>
</evidence>
<keyword evidence="1" id="KW-0949">S-adenosyl-L-methionine</keyword>
<comment type="caution">
    <text evidence="5">The sequence shown here is derived from an EMBL/GenBank/DDBJ whole genome shotgun (WGS) entry which is preliminary data.</text>
</comment>
<dbReference type="InterPro" id="IPR036414">
    <property type="entry name" value="YaeB_N_sf"/>
</dbReference>
<name>A0A9Q4PW48_9EURY</name>
<dbReference type="EMBL" id="JAKELO010000002">
    <property type="protein sequence ID" value="MDE4908274.1"/>
    <property type="molecule type" value="Genomic_DNA"/>
</dbReference>
<evidence type="ECO:0000313" key="5">
    <source>
        <dbReference type="EMBL" id="MDE4908274.1"/>
    </source>
</evidence>
<dbReference type="Gene3D" id="2.40.30.70">
    <property type="entry name" value="YaeB-like"/>
    <property type="match status" value="1"/>
</dbReference>
<dbReference type="SUPFAM" id="SSF118196">
    <property type="entry name" value="YaeB-like"/>
    <property type="match status" value="1"/>
</dbReference>
<dbReference type="AlphaFoldDB" id="A0A9Q4PW48"/>
<dbReference type="NCBIfam" id="TIGR00104">
    <property type="entry name" value="tRNA_TsaA"/>
    <property type="match status" value="1"/>
</dbReference>
<evidence type="ECO:0000313" key="6">
    <source>
        <dbReference type="Proteomes" id="UP001143747"/>
    </source>
</evidence>
<dbReference type="PROSITE" id="PS51668">
    <property type="entry name" value="TSAA_2"/>
    <property type="match status" value="1"/>
</dbReference>
<gene>
    <name evidence="5" type="primary">tsaA</name>
    <name evidence="5" type="ORF">L0665_06580</name>
</gene>
<proteinExistence type="inferred from homology"/>
<dbReference type="InterPro" id="IPR023370">
    <property type="entry name" value="TrmO-like_N"/>
</dbReference>
<dbReference type="RefSeq" id="WP_274924907.1">
    <property type="nucleotide sequence ID" value="NZ_JAKELO010000002.1"/>
</dbReference>
<dbReference type="Proteomes" id="UP001143747">
    <property type="component" value="Unassembled WGS sequence"/>
</dbReference>
<evidence type="ECO:0000256" key="1">
    <source>
        <dbReference type="ARBA" id="ARBA00022691"/>
    </source>
</evidence>
<dbReference type="PANTHER" id="PTHR12818:SF0">
    <property type="entry name" value="TRNA (ADENINE(37)-N6)-METHYLTRANSFERASE"/>
    <property type="match status" value="1"/>
</dbReference>
<sequence length="146" mass="15996">MNAAEVHPIGIVRSPYQNRGDAPRQGRFTPDTEMDIEIFEDYKDGIGDFAGISHLFVLLWFDRSSRTTLSARPSWAKGIRPVFSTRSPDRPNPIGLDIGKIISITGRTIRVAGLDALDGTPVLDIKPYAPSIDAITDASEPFQSSP</sequence>
<organism evidence="5 6">
    <name type="scientific">Methanogenium marinum</name>
    <dbReference type="NCBI Taxonomy" id="348610"/>
    <lineage>
        <taxon>Archaea</taxon>
        <taxon>Methanobacteriati</taxon>
        <taxon>Methanobacteriota</taxon>
        <taxon>Stenosarchaea group</taxon>
        <taxon>Methanomicrobia</taxon>
        <taxon>Methanomicrobiales</taxon>
        <taxon>Methanomicrobiaceae</taxon>
        <taxon>Methanogenium</taxon>
    </lineage>
</organism>
<dbReference type="CDD" id="cd09281">
    <property type="entry name" value="UPF0066"/>
    <property type="match status" value="1"/>
</dbReference>
<feature type="domain" description="TsaA-like" evidence="4">
    <location>
        <begin position="6"/>
        <end position="137"/>
    </location>
</feature>
<comment type="similarity">
    <text evidence="2">Belongs to the tRNA methyltransferase O family.</text>
</comment>